<dbReference type="GO" id="GO:0035999">
    <property type="term" value="P:tetrahydrofolate interconversion"/>
    <property type="evidence" value="ECO:0007669"/>
    <property type="project" value="UniProtKB-UniPathway"/>
</dbReference>
<dbReference type="Gene3D" id="3.20.20.220">
    <property type="match status" value="1"/>
</dbReference>
<organism evidence="2">
    <name type="scientific">marine sediment metagenome</name>
    <dbReference type="NCBI Taxonomy" id="412755"/>
    <lineage>
        <taxon>unclassified sequences</taxon>
        <taxon>metagenomes</taxon>
        <taxon>ecological metagenomes</taxon>
    </lineage>
</organism>
<accession>X0SUV4</accession>
<dbReference type="GO" id="GO:0016491">
    <property type="term" value="F:oxidoreductase activity"/>
    <property type="evidence" value="ECO:0007669"/>
    <property type="project" value="UniProtKB-KW"/>
</dbReference>
<proteinExistence type="predicted"/>
<evidence type="ECO:0000313" key="2">
    <source>
        <dbReference type="EMBL" id="GAF67575.1"/>
    </source>
</evidence>
<dbReference type="EMBL" id="BARS01008852">
    <property type="protein sequence ID" value="GAF67575.1"/>
    <property type="molecule type" value="Genomic_DNA"/>
</dbReference>
<name>X0SUV4_9ZZZZ</name>
<reference evidence="2" key="1">
    <citation type="journal article" date="2014" name="Front. Microbiol.">
        <title>High frequency of phylogenetically diverse reductive dehalogenase-homologous genes in deep subseafloor sedimentary metagenomes.</title>
        <authorList>
            <person name="Kawai M."/>
            <person name="Futagami T."/>
            <person name="Toyoda A."/>
            <person name="Takaki Y."/>
            <person name="Nishi S."/>
            <person name="Hori S."/>
            <person name="Arai W."/>
            <person name="Tsubouchi T."/>
            <person name="Morono Y."/>
            <person name="Uchiyama I."/>
            <person name="Ito T."/>
            <person name="Fujiyama A."/>
            <person name="Inagaki F."/>
            <person name="Takami H."/>
        </authorList>
    </citation>
    <scope>NUCLEOTIDE SEQUENCE</scope>
    <source>
        <strain evidence="2">Expedition CK06-06</strain>
    </source>
</reference>
<sequence>MDIPQALIDRLAKTPKAAQPEEGIRICSEIIEQVRDIPGVSGLHIMAVHWAESVPEIVSRAGLYPRPGVKIEINKQVVL</sequence>
<dbReference type="SUPFAM" id="SSF51730">
    <property type="entry name" value="FAD-linked oxidoreductase"/>
    <property type="match status" value="1"/>
</dbReference>
<comment type="caution">
    <text evidence="2">The sequence shown here is derived from an EMBL/GenBank/DDBJ whole genome shotgun (WGS) entry which is preliminary data.</text>
</comment>
<evidence type="ECO:0000256" key="1">
    <source>
        <dbReference type="ARBA" id="ARBA00023002"/>
    </source>
</evidence>
<gene>
    <name evidence="2" type="ORF">S01H1_16782</name>
</gene>
<dbReference type="AlphaFoldDB" id="X0SUV4"/>
<protein>
    <submittedName>
        <fullName evidence="2">Uncharacterized protein</fullName>
    </submittedName>
</protein>
<dbReference type="UniPathway" id="UPA00193"/>
<dbReference type="InterPro" id="IPR029041">
    <property type="entry name" value="FAD-linked_oxidoreductase-like"/>
</dbReference>
<keyword evidence="1" id="KW-0560">Oxidoreductase</keyword>